<evidence type="ECO:0000256" key="3">
    <source>
        <dbReference type="ARBA" id="ARBA00023125"/>
    </source>
</evidence>
<dbReference type="InterPro" id="IPR036390">
    <property type="entry name" value="WH_DNA-bd_sf"/>
</dbReference>
<dbReference type="InterPro" id="IPR005119">
    <property type="entry name" value="LysR_subst-bd"/>
</dbReference>
<dbReference type="GO" id="GO:0003677">
    <property type="term" value="F:DNA binding"/>
    <property type="evidence" value="ECO:0007669"/>
    <property type="project" value="UniProtKB-KW"/>
</dbReference>
<proteinExistence type="inferred from homology"/>
<accession>A0A918BAQ8</accession>
<dbReference type="SUPFAM" id="SSF53850">
    <property type="entry name" value="Periplasmic binding protein-like II"/>
    <property type="match status" value="1"/>
</dbReference>
<dbReference type="RefSeq" id="WP_308429782.1">
    <property type="nucleotide sequence ID" value="NZ_BMQK01000002.1"/>
</dbReference>
<sequence length="338" mass="37077">MTVRREPYGGTYEGNTRGGAAVLLRQLEYLTALARTRHFARAAEACHVSQPSLSAGIRTLERELKVMIVRRGRRFEGFTPEGERVVMWARRILAERDALRDDVAAMDGGPTGVLRIGAIPTALTAAQLLTMPFLDRHPQVRISLESMSSREMVHRLAEYDLDVGLSYVDGEPLGGVRTVPLYRERHLLLTPEDGELAHRPRAGWADVARLPLCLLSPQMQNRRILDRCFADAGAGAVSACLETDTVSALYAHLGTRRWSSVIAHAWLGLFGVPAGMRLVPMERPARSYHVGLVLADRDPALSLVRALVDVAHQVDVAGELDGVLRDSLRGQAPATDDG</sequence>
<keyword evidence="2" id="KW-0805">Transcription regulation</keyword>
<dbReference type="Pfam" id="PF03466">
    <property type="entry name" value="LysR_substrate"/>
    <property type="match status" value="1"/>
</dbReference>
<protein>
    <submittedName>
        <fullName evidence="6">LysR family transcriptional regulator</fullName>
    </submittedName>
</protein>
<keyword evidence="4" id="KW-0804">Transcription</keyword>
<dbReference type="PANTHER" id="PTHR30419">
    <property type="entry name" value="HTH-TYPE TRANSCRIPTIONAL REGULATOR YBHD"/>
    <property type="match status" value="1"/>
</dbReference>
<gene>
    <name evidence="6" type="ORF">GCM10010145_13820</name>
</gene>
<keyword evidence="7" id="KW-1185">Reference proteome</keyword>
<dbReference type="PANTHER" id="PTHR30419:SF31">
    <property type="entry name" value="BLR3139 PROTEIN"/>
    <property type="match status" value="1"/>
</dbReference>
<evidence type="ECO:0000259" key="5">
    <source>
        <dbReference type="PROSITE" id="PS50931"/>
    </source>
</evidence>
<dbReference type="GO" id="GO:0005829">
    <property type="term" value="C:cytosol"/>
    <property type="evidence" value="ECO:0007669"/>
    <property type="project" value="TreeGrafter"/>
</dbReference>
<name>A0A918BAQ8_9ACTN</name>
<dbReference type="PROSITE" id="PS50931">
    <property type="entry name" value="HTH_LYSR"/>
    <property type="match status" value="1"/>
</dbReference>
<dbReference type="SUPFAM" id="SSF46785">
    <property type="entry name" value="Winged helix' DNA-binding domain"/>
    <property type="match status" value="1"/>
</dbReference>
<evidence type="ECO:0000256" key="1">
    <source>
        <dbReference type="ARBA" id="ARBA00009437"/>
    </source>
</evidence>
<dbReference type="Pfam" id="PF00126">
    <property type="entry name" value="HTH_1"/>
    <property type="match status" value="1"/>
</dbReference>
<dbReference type="FunFam" id="1.10.10.10:FF:000001">
    <property type="entry name" value="LysR family transcriptional regulator"/>
    <property type="match status" value="1"/>
</dbReference>
<evidence type="ECO:0000313" key="7">
    <source>
        <dbReference type="Proteomes" id="UP000620156"/>
    </source>
</evidence>
<dbReference type="Gene3D" id="3.40.190.290">
    <property type="match status" value="1"/>
</dbReference>
<dbReference type="AlphaFoldDB" id="A0A918BAQ8"/>
<evidence type="ECO:0000256" key="2">
    <source>
        <dbReference type="ARBA" id="ARBA00023015"/>
    </source>
</evidence>
<organism evidence="6 7">
    <name type="scientific">Streptomyces ruber</name>
    <dbReference type="NCBI Taxonomy" id="83378"/>
    <lineage>
        <taxon>Bacteria</taxon>
        <taxon>Bacillati</taxon>
        <taxon>Actinomycetota</taxon>
        <taxon>Actinomycetes</taxon>
        <taxon>Kitasatosporales</taxon>
        <taxon>Streptomycetaceae</taxon>
        <taxon>Streptomyces</taxon>
    </lineage>
</organism>
<keyword evidence="3" id="KW-0238">DNA-binding</keyword>
<comment type="caution">
    <text evidence="6">The sequence shown here is derived from an EMBL/GenBank/DDBJ whole genome shotgun (WGS) entry which is preliminary data.</text>
</comment>
<dbReference type="GO" id="GO:0003700">
    <property type="term" value="F:DNA-binding transcription factor activity"/>
    <property type="evidence" value="ECO:0007669"/>
    <property type="project" value="InterPro"/>
</dbReference>
<feature type="domain" description="HTH lysR-type" evidence="5">
    <location>
        <begin position="22"/>
        <end position="79"/>
    </location>
</feature>
<reference evidence="6" key="2">
    <citation type="submission" date="2020-09" db="EMBL/GenBank/DDBJ databases">
        <authorList>
            <person name="Sun Q."/>
            <person name="Ohkuma M."/>
        </authorList>
    </citation>
    <scope>NUCLEOTIDE SEQUENCE</scope>
    <source>
        <strain evidence="6">JCM 3131</strain>
    </source>
</reference>
<evidence type="ECO:0000313" key="6">
    <source>
        <dbReference type="EMBL" id="GGQ46345.1"/>
    </source>
</evidence>
<dbReference type="InterPro" id="IPR050950">
    <property type="entry name" value="HTH-type_LysR_regulators"/>
</dbReference>
<reference evidence="6" key="1">
    <citation type="journal article" date="2014" name="Int. J. Syst. Evol. Microbiol.">
        <title>Complete genome sequence of Corynebacterium casei LMG S-19264T (=DSM 44701T), isolated from a smear-ripened cheese.</title>
        <authorList>
            <consortium name="US DOE Joint Genome Institute (JGI-PGF)"/>
            <person name="Walter F."/>
            <person name="Albersmeier A."/>
            <person name="Kalinowski J."/>
            <person name="Ruckert C."/>
        </authorList>
    </citation>
    <scope>NUCLEOTIDE SEQUENCE</scope>
    <source>
        <strain evidence="6">JCM 3131</strain>
    </source>
</reference>
<dbReference type="Proteomes" id="UP000620156">
    <property type="component" value="Unassembled WGS sequence"/>
</dbReference>
<dbReference type="Gene3D" id="1.10.10.10">
    <property type="entry name" value="Winged helix-like DNA-binding domain superfamily/Winged helix DNA-binding domain"/>
    <property type="match status" value="1"/>
</dbReference>
<dbReference type="CDD" id="cd05466">
    <property type="entry name" value="PBP2_LTTR_substrate"/>
    <property type="match status" value="1"/>
</dbReference>
<evidence type="ECO:0000256" key="4">
    <source>
        <dbReference type="ARBA" id="ARBA00023163"/>
    </source>
</evidence>
<dbReference type="InterPro" id="IPR036388">
    <property type="entry name" value="WH-like_DNA-bd_sf"/>
</dbReference>
<comment type="similarity">
    <text evidence="1">Belongs to the LysR transcriptional regulatory family.</text>
</comment>
<dbReference type="PRINTS" id="PR00039">
    <property type="entry name" value="HTHLYSR"/>
</dbReference>
<dbReference type="EMBL" id="BMQK01000002">
    <property type="protein sequence ID" value="GGQ46345.1"/>
    <property type="molecule type" value="Genomic_DNA"/>
</dbReference>
<dbReference type="InterPro" id="IPR000847">
    <property type="entry name" value="LysR_HTH_N"/>
</dbReference>